<feature type="non-terminal residue" evidence="2">
    <location>
        <position position="1"/>
    </location>
</feature>
<name>A0A139H3A7_9PEZI</name>
<reference evidence="2 3" key="1">
    <citation type="submission" date="2015-07" db="EMBL/GenBank/DDBJ databases">
        <title>Comparative genomics of the Sigatoka disease complex on banana suggests a link between parallel evolutionary changes in Pseudocercospora fijiensis and Pseudocercospora eumusae and increased virulence on the banana host.</title>
        <authorList>
            <person name="Chang T.-C."/>
            <person name="Salvucci A."/>
            <person name="Crous P.W."/>
            <person name="Stergiopoulos I."/>
        </authorList>
    </citation>
    <scope>NUCLEOTIDE SEQUENCE [LARGE SCALE GENOMIC DNA]</scope>
    <source>
        <strain evidence="2 3">CBS 114824</strain>
    </source>
</reference>
<dbReference type="Proteomes" id="UP000070133">
    <property type="component" value="Unassembled WGS sequence"/>
</dbReference>
<organism evidence="2 3">
    <name type="scientific">Pseudocercospora eumusae</name>
    <dbReference type="NCBI Taxonomy" id="321146"/>
    <lineage>
        <taxon>Eukaryota</taxon>
        <taxon>Fungi</taxon>
        <taxon>Dikarya</taxon>
        <taxon>Ascomycota</taxon>
        <taxon>Pezizomycotina</taxon>
        <taxon>Dothideomycetes</taxon>
        <taxon>Dothideomycetidae</taxon>
        <taxon>Mycosphaerellales</taxon>
        <taxon>Mycosphaerellaceae</taxon>
        <taxon>Pseudocercospora</taxon>
    </lineage>
</organism>
<protein>
    <submittedName>
        <fullName evidence="2">Uncharacterized protein</fullName>
    </submittedName>
</protein>
<feature type="compositionally biased region" description="Polar residues" evidence="1">
    <location>
        <begin position="273"/>
        <end position="286"/>
    </location>
</feature>
<sequence>TTRLPESGTESGQELPRNVPAHNQHFRHCQPCTILAITSRCALRVCMHLPFIAADPFPTPQRTTPDSELLPNLDYSEEDNDSLSSYTVYSSAASDDDSPTADEKRRIRQELDNAAFADMARAQPEQERMKQGNVEERQQRRRELFGVLGQWLHVVAATALPSGSLLDRHAPIAQEDRVEMLEEYYYGAETHETYQRKHPEHAKALQRPSASSVTIGPRGGWAEPGPEALKGPSTRMSQDEFMGVCELCFSVPICSIHGKGKQRPMEPIEISSKTFAHSTPTSGTQRKQTRAFRCTSSAGRSPCPLRYDSRSLTPVPTRPTTEAGVVAKYSSIPTAVAVLLVGTTVVAQLVPLRTTSAPDLRLDYHSHPPIQKGTSSQSDVRSSLHRRRFPGQLFLRLRHMSKHIEPIIGESLK</sequence>
<accession>A0A139H3A7</accession>
<evidence type="ECO:0000313" key="2">
    <source>
        <dbReference type="EMBL" id="KXS96956.1"/>
    </source>
</evidence>
<dbReference type="AlphaFoldDB" id="A0A139H3A7"/>
<feature type="region of interest" description="Disordered" evidence="1">
    <location>
        <begin position="54"/>
        <end position="81"/>
    </location>
</feature>
<gene>
    <name evidence="2" type="ORF">AC578_5683</name>
</gene>
<proteinExistence type="predicted"/>
<keyword evidence="3" id="KW-1185">Reference proteome</keyword>
<feature type="region of interest" description="Disordered" evidence="1">
    <location>
        <begin position="273"/>
        <end position="297"/>
    </location>
</feature>
<evidence type="ECO:0000313" key="3">
    <source>
        <dbReference type="Proteomes" id="UP000070133"/>
    </source>
</evidence>
<feature type="compositionally biased region" description="Polar residues" evidence="1">
    <location>
        <begin position="372"/>
        <end position="381"/>
    </location>
</feature>
<comment type="caution">
    <text evidence="2">The sequence shown here is derived from an EMBL/GenBank/DDBJ whole genome shotgun (WGS) entry which is preliminary data.</text>
</comment>
<dbReference type="OrthoDB" id="3650854at2759"/>
<evidence type="ECO:0000256" key="1">
    <source>
        <dbReference type="SAM" id="MobiDB-lite"/>
    </source>
</evidence>
<feature type="region of interest" description="Disordered" evidence="1">
    <location>
        <begin position="364"/>
        <end position="383"/>
    </location>
</feature>
<feature type="non-terminal residue" evidence="2">
    <location>
        <position position="413"/>
    </location>
</feature>
<feature type="region of interest" description="Disordered" evidence="1">
    <location>
        <begin position="201"/>
        <end position="234"/>
    </location>
</feature>
<dbReference type="EMBL" id="LFZN01000158">
    <property type="protein sequence ID" value="KXS96956.1"/>
    <property type="molecule type" value="Genomic_DNA"/>
</dbReference>